<evidence type="ECO:0000313" key="1">
    <source>
        <dbReference type="EMBL" id="SCL92656.1"/>
    </source>
</evidence>
<dbReference type="EMBL" id="FMIK01000024">
    <property type="protein sequence ID" value="SCL92656.1"/>
    <property type="molecule type" value="Genomic_DNA"/>
</dbReference>
<organism evidence="1 2">
    <name type="scientific">Bacillus cytotoxicus</name>
    <dbReference type="NCBI Taxonomy" id="580165"/>
    <lineage>
        <taxon>Bacteria</taxon>
        <taxon>Bacillati</taxon>
        <taxon>Bacillota</taxon>
        <taxon>Bacilli</taxon>
        <taxon>Bacillales</taxon>
        <taxon>Bacillaceae</taxon>
        <taxon>Bacillus</taxon>
        <taxon>Bacillus cereus group</taxon>
    </lineage>
</organism>
<proteinExistence type="predicted"/>
<protein>
    <submittedName>
        <fullName evidence="1">MutT/nudix</fullName>
    </submittedName>
</protein>
<comment type="caution">
    <text evidence="1">The sequence shown here is derived from an EMBL/GenBank/DDBJ whole genome shotgun (WGS) entry which is preliminary data.</text>
</comment>
<dbReference type="Proteomes" id="UP000242164">
    <property type="component" value="Unassembled WGS sequence"/>
</dbReference>
<evidence type="ECO:0000313" key="2">
    <source>
        <dbReference type="Proteomes" id="UP000242164"/>
    </source>
</evidence>
<gene>
    <name evidence="1" type="ORF">BCB44BAC_02095</name>
</gene>
<sequence>MKTRFHHIVRGVLIKDGKLLIAHFKGHHSFCQWRYITLRN</sequence>
<reference evidence="1 2" key="1">
    <citation type="submission" date="2016-08" db="EMBL/GenBank/DDBJ databases">
        <authorList>
            <person name="Loux V."/>
            <person name="Rue O."/>
        </authorList>
    </citation>
    <scope>NUCLEOTIDE SEQUENCE [LARGE SCALE GENOMIC DNA]</scope>
    <source>
        <strain evidence="1 2">AFSSA_08CEB44bac</strain>
    </source>
</reference>
<name>A0AAX2CGS0_9BACI</name>
<dbReference type="AlphaFoldDB" id="A0AAX2CGS0"/>
<accession>A0AAX2CGS0</accession>